<protein>
    <submittedName>
        <fullName evidence="5">Grixazone synthase</fullName>
    </submittedName>
</protein>
<proteinExistence type="predicted"/>
<dbReference type="Proteomes" id="UP001301769">
    <property type="component" value="Unassembled WGS sequence"/>
</dbReference>
<keyword evidence="3" id="KW-0732">Signal</keyword>
<dbReference type="GO" id="GO:0016491">
    <property type="term" value="F:oxidoreductase activity"/>
    <property type="evidence" value="ECO:0007669"/>
    <property type="project" value="UniProtKB-KW"/>
</dbReference>
<dbReference type="InterPro" id="IPR002227">
    <property type="entry name" value="Tyrosinase_Cu-bd"/>
</dbReference>
<keyword evidence="6" id="KW-1185">Reference proteome</keyword>
<comment type="caution">
    <text evidence="5">The sequence shown here is derived from an EMBL/GenBank/DDBJ whole genome shotgun (WGS) entry which is preliminary data.</text>
</comment>
<name>A0AAN6XWX0_9PEZI</name>
<dbReference type="SUPFAM" id="SSF48056">
    <property type="entry name" value="Di-copper centre-containing domain"/>
    <property type="match status" value="1"/>
</dbReference>
<evidence type="ECO:0000256" key="2">
    <source>
        <dbReference type="ARBA" id="ARBA00023002"/>
    </source>
</evidence>
<dbReference type="PANTHER" id="PTHR11474:SF125">
    <property type="entry name" value="N-ACETYL-6-HYDROXYTRYPTOPHAN OXIDASE IVOB-RELATED"/>
    <property type="match status" value="1"/>
</dbReference>
<dbReference type="Pfam" id="PF00264">
    <property type="entry name" value="Tyrosinase"/>
    <property type="match status" value="1"/>
</dbReference>
<feature type="domain" description="Tyrosinase copper-binding" evidence="4">
    <location>
        <begin position="304"/>
        <end position="315"/>
    </location>
</feature>
<dbReference type="PRINTS" id="PR00092">
    <property type="entry name" value="TYROSINASE"/>
</dbReference>
<evidence type="ECO:0000313" key="5">
    <source>
        <dbReference type="EMBL" id="KAK4208168.1"/>
    </source>
</evidence>
<feature type="chain" id="PRO_5043004950" evidence="3">
    <location>
        <begin position="20"/>
        <end position="383"/>
    </location>
</feature>
<dbReference type="PANTHER" id="PTHR11474">
    <property type="entry name" value="TYROSINASE FAMILY MEMBER"/>
    <property type="match status" value="1"/>
</dbReference>
<dbReference type="EMBL" id="MU858255">
    <property type="protein sequence ID" value="KAK4208168.1"/>
    <property type="molecule type" value="Genomic_DNA"/>
</dbReference>
<dbReference type="AlphaFoldDB" id="A0AAN6XWX0"/>
<dbReference type="GO" id="GO:0046872">
    <property type="term" value="F:metal ion binding"/>
    <property type="evidence" value="ECO:0007669"/>
    <property type="project" value="UniProtKB-KW"/>
</dbReference>
<evidence type="ECO:0000259" key="4">
    <source>
        <dbReference type="PROSITE" id="PS00498"/>
    </source>
</evidence>
<evidence type="ECO:0000313" key="6">
    <source>
        <dbReference type="Proteomes" id="UP001301769"/>
    </source>
</evidence>
<dbReference type="InterPro" id="IPR050316">
    <property type="entry name" value="Tyrosinase/Hemocyanin"/>
</dbReference>
<dbReference type="Gene3D" id="1.10.1280.10">
    <property type="entry name" value="Di-copper center containing domain from catechol oxidase"/>
    <property type="match status" value="1"/>
</dbReference>
<keyword evidence="1" id="KW-0479">Metal-binding</keyword>
<gene>
    <name evidence="5" type="ORF">QBC37DRAFT_392230</name>
</gene>
<sequence length="383" mass="42398">MKLLTLVWQLLAVSSLVSAVPAGPGKDRELEAAKQLKSFQKEYIKNVEKIVKKRKTGCTSKKILRRKEWGSLKKPERQAYINAIKCINKLTPPLTPPSLIPGVRTRLDDFIGSHQLRTPFVHSNGVFLSYHRHLVHLFEKALRTECGYTGAQPYWDWTLSWQDLEASPVFDGSATSLSGDGVFIPNRTDTVIPLPDGNILILTPGTGGGCVTTGPFQYNNGAGYVLNLGPQGSLDYNPRCLERDLHTVEQGPNTKPSKVAVLYTCGGDMACFYKKLDNPIWGVHSVGHYQLGATAGDVFVSPGDPAFWLHHANLDRVWAVWQYLGQGEERVKKLYGTVTNFNDPPSQNATLDFSLDFGGVISPARTLDEIISPIDGEHCFIYE</sequence>
<evidence type="ECO:0000256" key="3">
    <source>
        <dbReference type="SAM" id="SignalP"/>
    </source>
</evidence>
<reference evidence="5" key="2">
    <citation type="submission" date="2023-05" db="EMBL/GenBank/DDBJ databases">
        <authorList>
            <consortium name="Lawrence Berkeley National Laboratory"/>
            <person name="Steindorff A."/>
            <person name="Hensen N."/>
            <person name="Bonometti L."/>
            <person name="Westerberg I."/>
            <person name="Brannstrom I.O."/>
            <person name="Guillou S."/>
            <person name="Cros-Aarteil S."/>
            <person name="Calhoun S."/>
            <person name="Haridas S."/>
            <person name="Kuo A."/>
            <person name="Mondo S."/>
            <person name="Pangilinan J."/>
            <person name="Riley R."/>
            <person name="Labutti K."/>
            <person name="Andreopoulos B."/>
            <person name="Lipzen A."/>
            <person name="Chen C."/>
            <person name="Yanf M."/>
            <person name="Daum C."/>
            <person name="Ng V."/>
            <person name="Clum A."/>
            <person name="Ohm R."/>
            <person name="Martin F."/>
            <person name="Silar P."/>
            <person name="Natvig D."/>
            <person name="Lalanne C."/>
            <person name="Gautier V."/>
            <person name="Ament-Velasquez S.L."/>
            <person name="Kruys A."/>
            <person name="Hutchinson M.I."/>
            <person name="Powell A.J."/>
            <person name="Barry K."/>
            <person name="Miller A.N."/>
            <person name="Grigoriev I.V."/>
            <person name="Debuchy R."/>
            <person name="Gladieux P."/>
            <person name="Thoren M.H."/>
            <person name="Johannesson H."/>
        </authorList>
    </citation>
    <scope>NUCLEOTIDE SEQUENCE</scope>
    <source>
        <strain evidence="5">PSN293</strain>
    </source>
</reference>
<keyword evidence="2" id="KW-0560">Oxidoreductase</keyword>
<evidence type="ECO:0000256" key="1">
    <source>
        <dbReference type="ARBA" id="ARBA00022723"/>
    </source>
</evidence>
<accession>A0AAN6XWX0</accession>
<reference evidence="5" key="1">
    <citation type="journal article" date="2023" name="Mol. Phylogenet. Evol.">
        <title>Genome-scale phylogeny and comparative genomics of the fungal order Sordariales.</title>
        <authorList>
            <person name="Hensen N."/>
            <person name="Bonometti L."/>
            <person name="Westerberg I."/>
            <person name="Brannstrom I.O."/>
            <person name="Guillou S."/>
            <person name="Cros-Aarteil S."/>
            <person name="Calhoun S."/>
            <person name="Haridas S."/>
            <person name="Kuo A."/>
            <person name="Mondo S."/>
            <person name="Pangilinan J."/>
            <person name="Riley R."/>
            <person name="LaButti K."/>
            <person name="Andreopoulos B."/>
            <person name="Lipzen A."/>
            <person name="Chen C."/>
            <person name="Yan M."/>
            <person name="Daum C."/>
            <person name="Ng V."/>
            <person name="Clum A."/>
            <person name="Steindorff A."/>
            <person name="Ohm R.A."/>
            <person name="Martin F."/>
            <person name="Silar P."/>
            <person name="Natvig D.O."/>
            <person name="Lalanne C."/>
            <person name="Gautier V."/>
            <person name="Ament-Velasquez S.L."/>
            <person name="Kruys A."/>
            <person name="Hutchinson M.I."/>
            <person name="Powell A.J."/>
            <person name="Barry K."/>
            <person name="Miller A.N."/>
            <person name="Grigoriev I.V."/>
            <person name="Debuchy R."/>
            <person name="Gladieux P."/>
            <person name="Hiltunen Thoren M."/>
            <person name="Johannesson H."/>
        </authorList>
    </citation>
    <scope>NUCLEOTIDE SEQUENCE</scope>
    <source>
        <strain evidence="5">PSN293</strain>
    </source>
</reference>
<dbReference type="InterPro" id="IPR008922">
    <property type="entry name" value="Di-copper_centre_dom_sf"/>
</dbReference>
<organism evidence="5 6">
    <name type="scientific">Rhypophila decipiens</name>
    <dbReference type="NCBI Taxonomy" id="261697"/>
    <lineage>
        <taxon>Eukaryota</taxon>
        <taxon>Fungi</taxon>
        <taxon>Dikarya</taxon>
        <taxon>Ascomycota</taxon>
        <taxon>Pezizomycotina</taxon>
        <taxon>Sordariomycetes</taxon>
        <taxon>Sordariomycetidae</taxon>
        <taxon>Sordariales</taxon>
        <taxon>Naviculisporaceae</taxon>
        <taxon>Rhypophila</taxon>
    </lineage>
</organism>
<dbReference type="PROSITE" id="PS00498">
    <property type="entry name" value="TYROSINASE_2"/>
    <property type="match status" value="1"/>
</dbReference>
<feature type="signal peptide" evidence="3">
    <location>
        <begin position="1"/>
        <end position="19"/>
    </location>
</feature>